<dbReference type="AlphaFoldDB" id="A0A1V6RU51"/>
<protein>
    <submittedName>
        <fullName evidence="1">Uncharacterized protein</fullName>
    </submittedName>
</protein>
<dbReference type="EMBL" id="MDYP01000026">
    <property type="protein sequence ID" value="OQE05156.1"/>
    <property type="molecule type" value="Genomic_DNA"/>
</dbReference>
<keyword evidence="2" id="KW-1185">Reference proteome</keyword>
<accession>A0A1V6RU51</accession>
<sequence length="95" mass="10576">MSNPNLGKTDTTVYGISTDIMNFIFRKLDNESRWLIKPVGVVGNGFEQVLSLLVYMMEKAASASKCISCQTQQGSGESDLIFDYIPETDDKMDVK</sequence>
<name>A0A1V6RU51_9EURO</name>
<reference evidence="2" key="1">
    <citation type="journal article" date="2017" name="Nat. Microbiol.">
        <title>Global analysis of biosynthetic gene clusters reveals vast potential of secondary metabolite production in Penicillium species.</title>
        <authorList>
            <person name="Nielsen J.C."/>
            <person name="Grijseels S."/>
            <person name="Prigent S."/>
            <person name="Ji B."/>
            <person name="Dainat J."/>
            <person name="Nielsen K.F."/>
            <person name="Frisvad J.C."/>
            <person name="Workman M."/>
            <person name="Nielsen J."/>
        </authorList>
    </citation>
    <scope>NUCLEOTIDE SEQUENCE [LARGE SCALE GENOMIC DNA]</scope>
    <source>
        <strain evidence="2">IBT 29486</strain>
    </source>
</reference>
<evidence type="ECO:0000313" key="1">
    <source>
        <dbReference type="EMBL" id="OQE05156.1"/>
    </source>
</evidence>
<proteinExistence type="predicted"/>
<organism evidence="1 2">
    <name type="scientific">Penicillium vulpinum</name>
    <dbReference type="NCBI Taxonomy" id="29845"/>
    <lineage>
        <taxon>Eukaryota</taxon>
        <taxon>Fungi</taxon>
        <taxon>Dikarya</taxon>
        <taxon>Ascomycota</taxon>
        <taxon>Pezizomycotina</taxon>
        <taxon>Eurotiomycetes</taxon>
        <taxon>Eurotiomycetidae</taxon>
        <taxon>Eurotiales</taxon>
        <taxon>Aspergillaceae</taxon>
        <taxon>Penicillium</taxon>
    </lineage>
</organism>
<comment type="caution">
    <text evidence="1">The sequence shown here is derived from an EMBL/GenBank/DDBJ whole genome shotgun (WGS) entry which is preliminary data.</text>
</comment>
<evidence type="ECO:0000313" key="2">
    <source>
        <dbReference type="Proteomes" id="UP000191518"/>
    </source>
</evidence>
<dbReference type="Proteomes" id="UP000191518">
    <property type="component" value="Unassembled WGS sequence"/>
</dbReference>
<dbReference type="OrthoDB" id="2103397at2759"/>
<gene>
    <name evidence="1" type="ORF">PENVUL_c026G00884</name>
</gene>